<sequence>MPKDGNVPHARGLPLPKYPSDKEAANTLRPKPDPSQGLDHSHRNAIFQVTFTSPSGVPLAGPAAPASERVAKDKVTSIVDFARVHMGVSFALLHSVHFANSYPLQSIPPEGVYFDVTVQPSTTVCDPKCSGRASRISDQGEIKNHNGEVIFSRLPQLISSGTNIHPSPTPRPEGPVES</sequence>
<evidence type="ECO:0000313" key="3">
    <source>
        <dbReference type="Proteomes" id="UP000518752"/>
    </source>
</evidence>
<feature type="region of interest" description="Disordered" evidence="1">
    <location>
        <begin position="1"/>
        <end position="40"/>
    </location>
</feature>
<organism evidence="2 3">
    <name type="scientific">Collybiopsis confluens</name>
    <dbReference type="NCBI Taxonomy" id="2823264"/>
    <lineage>
        <taxon>Eukaryota</taxon>
        <taxon>Fungi</taxon>
        <taxon>Dikarya</taxon>
        <taxon>Basidiomycota</taxon>
        <taxon>Agaricomycotina</taxon>
        <taxon>Agaricomycetes</taxon>
        <taxon>Agaricomycetidae</taxon>
        <taxon>Agaricales</taxon>
        <taxon>Marasmiineae</taxon>
        <taxon>Omphalotaceae</taxon>
        <taxon>Collybiopsis</taxon>
    </lineage>
</organism>
<feature type="region of interest" description="Disordered" evidence="1">
    <location>
        <begin position="159"/>
        <end position="178"/>
    </location>
</feature>
<dbReference type="EMBL" id="JAACJN010000004">
    <property type="protein sequence ID" value="KAF5392763.1"/>
    <property type="molecule type" value="Genomic_DNA"/>
</dbReference>
<evidence type="ECO:0000256" key="1">
    <source>
        <dbReference type="SAM" id="MobiDB-lite"/>
    </source>
</evidence>
<keyword evidence="3" id="KW-1185">Reference proteome</keyword>
<feature type="compositionally biased region" description="Pro residues" evidence="1">
    <location>
        <begin position="167"/>
        <end position="178"/>
    </location>
</feature>
<proteinExistence type="predicted"/>
<accession>A0A8H5I086</accession>
<comment type="caution">
    <text evidence="2">The sequence shown here is derived from an EMBL/GenBank/DDBJ whole genome shotgun (WGS) entry which is preliminary data.</text>
</comment>
<protein>
    <submittedName>
        <fullName evidence="2">Uncharacterized protein</fullName>
    </submittedName>
</protein>
<reference evidence="2 3" key="1">
    <citation type="journal article" date="2020" name="ISME J.">
        <title>Uncovering the hidden diversity of litter-decomposition mechanisms in mushroom-forming fungi.</title>
        <authorList>
            <person name="Floudas D."/>
            <person name="Bentzer J."/>
            <person name="Ahren D."/>
            <person name="Johansson T."/>
            <person name="Persson P."/>
            <person name="Tunlid A."/>
        </authorList>
    </citation>
    <scope>NUCLEOTIDE SEQUENCE [LARGE SCALE GENOMIC DNA]</scope>
    <source>
        <strain evidence="2 3">CBS 406.79</strain>
    </source>
</reference>
<dbReference type="Proteomes" id="UP000518752">
    <property type="component" value="Unassembled WGS sequence"/>
</dbReference>
<name>A0A8H5I086_9AGAR</name>
<gene>
    <name evidence="2" type="ORF">D9757_001036</name>
</gene>
<dbReference type="AlphaFoldDB" id="A0A8H5I086"/>
<evidence type="ECO:0000313" key="2">
    <source>
        <dbReference type="EMBL" id="KAF5392763.1"/>
    </source>
</evidence>